<evidence type="ECO:0000256" key="6">
    <source>
        <dbReference type="ARBA" id="ARBA00022801"/>
    </source>
</evidence>
<dbReference type="Gene3D" id="2.30.250.10">
    <property type="entry name" value="Aminopeptidase i, Domain 2"/>
    <property type="match status" value="1"/>
</dbReference>
<dbReference type="OrthoDB" id="9764268at2"/>
<dbReference type="PRINTS" id="PR00932">
    <property type="entry name" value="AMINO1PTASE"/>
</dbReference>
<dbReference type="EMBL" id="AGXW01000012">
    <property type="protein sequence ID" value="EKJ90045.1"/>
    <property type="molecule type" value="Genomic_DNA"/>
</dbReference>
<keyword evidence="3 9" id="KW-0031">Aminopeptidase</keyword>
<dbReference type="GO" id="GO:0004177">
    <property type="term" value="F:aminopeptidase activity"/>
    <property type="evidence" value="ECO:0007669"/>
    <property type="project" value="UniProtKB-KW"/>
</dbReference>
<dbReference type="EC" id="3.4.11.-" evidence="10"/>
<dbReference type="InterPro" id="IPR001948">
    <property type="entry name" value="Peptidase_M18"/>
</dbReference>
<dbReference type="GO" id="GO:0008237">
    <property type="term" value="F:metallopeptidase activity"/>
    <property type="evidence" value="ECO:0007669"/>
    <property type="project" value="UniProtKB-KW"/>
</dbReference>
<keyword evidence="4 9" id="KW-0645">Protease</keyword>
<evidence type="ECO:0000256" key="5">
    <source>
        <dbReference type="ARBA" id="ARBA00022723"/>
    </source>
</evidence>
<evidence type="ECO:0000256" key="7">
    <source>
        <dbReference type="ARBA" id="ARBA00022833"/>
    </source>
</evidence>
<dbReference type="HOGENOM" id="CLU_019532_2_0_10"/>
<keyword evidence="8 9" id="KW-0482">Metalloprotease</keyword>
<dbReference type="InterPro" id="IPR023358">
    <property type="entry name" value="Peptidase_M18_dom2"/>
</dbReference>
<evidence type="ECO:0000256" key="4">
    <source>
        <dbReference type="ARBA" id="ARBA00022670"/>
    </source>
</evidence>
<dbReference type="GO" id="GO:0006508">
    <property type="term" value="P:proteolysis"/>
    <property type="evidence" value="ECO:0007669"/>
    <property type="project" value="UniProtKB-KW"/>
</dbReference>
<dbReference type="Proteomes" id="UP000007995">
    <property type="component" value="Unassembled WGS sequence"/>
</dbReference>
<comment type="cofactor">
    <cofactor evidence="1 10">
        <name>Zn(2+)</name>
        <dbReference type="ChEBI" id="CHEBI:29105"/>
    </cofactor>
</comment>
<organism evidence="11 12">
    <name type="scientific">Bacteroides finegoldii CL09T03C10</name>
    <dbReference type="NCBI Taxonomy" id="997888"/>
    <lineage>
        <taxon>Bacteria</taxon>
        <taxon>Pseudomonadati</taxon>
        <taxon>Bacteroidota</taxon>
        <taxon>Bacteroidia</taxon>
        <taxon>Bacteroidales</taxon>
        <taxon>Bacteroidaceae</taxon>
        <taxon>Bacteroides</taxon>
    </lineage>
</organism>
<keyword evidence="6 9" id="KW-0378">Hydrolase</keyword>
<evidence type="ECO:0000313" key="12">
    <source>
        <dbReference type="Proteomes" id="UP000007995"/>
    </source>
</evidence>
<evidence type="ECO:0000256" key="10">
    <source>
        <dbReference type="RuleBase" id="RU004387"/>
    </source>
</evidence>
<dbReference type="PANTHER" id="PTHR28570">
    <property type="entry name" value="ASPARTYL AMINOPEPTIDASE"/>
    <property type="match status" value="1"/>
</dbReference>
<keyword evidence="5 9" id="KW-0479">Metal-binding</keyword>
<evidence type="ECO:0000256" key="8">
    <source>
        <dbReference type="ARBA" id="ARBA00023049"/>
    </source>
</evidence>
<dbReference type="PANTHER" id="PTHR28570:SF3">
    <property type="entry name" value="ASPARTYL AMINOPEPTIDASE"/>
    <property type="match status" value="1"/>
</dbReference>
<reference evidence="11 12" key="1">
    <citation type="submission" date="2012-02" db="EMBL/GenBank/DDBJ databases">
        <title>The Genome Sequence of Bacteroides finegoldii CL09T03C10.</title>
        <authorList>
            <consortium name="The Broad Institute Genome Sequencing Platform"/>
            <person name="Earl A."/>
            <person name="Ward D."/>
            <person name="Feldgarden M."/>
            <person name="Gevers D."/>
            <person name="Zitomersky N.L."/>
            <person name="Coyne M.J."/>
            <person name="Comstock L.E."/>
            <person name="Young S.K."/>
            <person name="Zeng Q."/>
            <person name="Gargeya S."/>
            <person name="Fitzgerald M."/>
            <person name="Haas B."/>
            <person name="Abouelleil A."/>
            <person name="Alvarado L."/>
            <person name="Arachchi H.M."/>
            <person name="Berlin A."/>
            <person name="Chapman S.B."/>
            <person name="Gearin G."/>
            <person name="Goldberg J."/>
            <person name="Griggs A."/>
            <person name="Gujja S."/>
            <person name="Hansen M."/>
            <person name="Heiman D."/>
            <person name="Howarth C."/>
            <person name="Larimer J."/>
            <person name="Lui A."/>
            <person name="MacDonald P.J.P."/>
            <person name="McCowen C."/>
            <person name="Montmayeur A."/>
            <person name="Murphy C."/>
            <person name="Neiman D."/>
            <person name="Pearson M."/>
            <person name="Priest M."/>
            <person name="Roberts A."/>
            <person name="Saif S."/>
            <person name="Shea T."/>
            <person name="Sisk P."/>
            <person name="Stolte C."/>
            <person name="Sykes S."/>
            <person name="Wortman J."/>
            <person name="Nusbaum C."/>
            <person name="Birren B."/>
        </authorList>
    </citation>
    <scope>NUCLEOTIDE SEQUENCE [LARGE SCALE GENOMIC DNA]</scope>
    <source>
        <strain evidence="11 12">CL09T03C10</strain>
    </source>
</reference>
<gene>
    <name evidence="11" type="ORF">HMPREF1057_03586</name>
</gene>
<dbReference type="SUPFAM" id="SSF101821">
    <property type="entry name" value="Aminopeptidase/glucanase lid domain"/>
    <property type="match status" value="1"/>
</dbReference>
<comment type="caution">
    <text evidence="11">The sequence shown here is derived from an EMBL/GenBank/DDBJ whole genome shotgun (WGS) entry which is preliminary data.</text>
</comment>
<evidence type="ECO:0000256" key="1">
    <source>
        <dbReference type="ARBA" id="ARBA00001947"/>
    </source>
</evidence>
<sequence>MNKERLNIANKLLEFIHKSPTKYHVIDNIKSALLEQGYIPLSFNEKWELTLHGNYFIEQDNAALIAFRMGENMFEKGIRLICAHTDSPTFKVKPIAEMKDADNYVRLNTQGYAQPILTTWFDKPLSIAGRVALKGESPFTPNIRLVDLASPLLLIPNRAFHLTQGKTEQDISKQKEMLPILTIADEETNVEGILKRMIGKKLQITSDDILEYELYLYPYEKGQLVGMNADFIICPRQDDLTMVYAAHHALMETNAKNNAINMVAFFDAEEETNSALGGADTPFFRNVLTKIVKSMNGDEDDMIKMLHNSFTVSLDVSFATHPNYRECGDPTCSPVINKGITIKYDANMHYATTALSSAVFQDLCKQAGIPFQKETSHSDFRTGRTISAFLQTQTEMRCVEVGIPCWAMHSSQESCGTKDFYNLIRFLVAFWNHPT</sequence>
<evidence type="ECO:0000256" key="2">
    <source>
        <dbReference type="ARBA" id="ARBA00008290"/>
    </source>
</evidence>
<dbReference type="RefSeq" id="WP_007766297.1">
    <property type="nucleotide sequence ID" value="NZ_AKBZ01000002.1"/>
</dbReference>
<name>K5CL37_9BACE</name>
<protein>
    <recommendedName>
        <fullName evidence="10">M18 family aminopeptidase</fullName>
        <ecNumber evidence="10">3.4.11.-</ecNumber>
    </recommendedName>
</protein>
<evidence type="ECO:0000256" key="3">
    <source>
        <dbReference type="ARBA" id="ARBA00022438"/>
    </source>
</evidence>
<comment type="similarity">
    <text evidence="2 9">Belongs to the peptidase M18 family.</text>
</comment>
<dbReference type="GO" id="GO:0008270">
    <property type="term" value="F:zinc ion binding"/>
    <property type="evidence" value="ECO:0007669"/>
    <property type="project" value="InterPro"/>
</dbReference>
<evidence type="ECO:0000256" key="9">
    <source>
        <dbReference type="RuleBase" id="RU004386"/>
    </source>
</evidence>
<dbReference type="AlphaFoldDB" id="K5CL37"/>
<proteinExistence type="inferred from homology"/>
<evidence type="ECO:0000313" key="11">
    <source>
        <dbReference type="EMBL" id="EKJ90045.1"/>
    </source>
</evidence>
<dbReference type="NCBIfam" id="NF002759">
    <property type="entry name" value="PRK02813.1"/>
    <property type="match status" value="1"/>
</dbReference>
<accession>K5CL37</accession>
<dbReference type="SUPFAM" id="SSF53187">
    <property type="entry name" value="Zn-dependent exopeptidases"/>
    <property type="match status" value="1"/>
</dbReference>
<keyword evidence="7 9" id="KW-0862">Zinc</keyword>
<dbReference type="Gene3D" id="3.40.630.10">
    <property type="entry name" value="Zn peptidases"/>
    <property type="match status" value="1"/>
</dbReference>
<dbReference type="GO" id="GO:0005737">
    <property type="term" value="C:cytoplasm"/>
    <property type="evidence" value="ECO:0007669"/>
    <property type="project" value="UniProtKB-ARBA"/>
</dbReference>
<dbReference type="Pfam" id="PF02127">
    <property type="entry name" value="Peptidase_M18"/>
    <property type="match status" value="1"/>
</dbReference>